<name>A0ACB8CG48_DERSI</name>
<gene>
    <name evidence="1" type="ORF">HPB49_016818</name>
</gene>
<evidence type="ECO:0000313" key="1">
    <source>
        <dbReference type="EMBL" id="KAH7941743.1"/>
    </source>
</evidence>
<comment type="caution">
    <text evidence="1">The sequence shown here is derived from an EMBL/GenBank/DDBJ whole genome shotgun (WGS) entry which is preliminary data.</text>
</comment>
<evidence type="ECO:0000313" key="2">
    <source>
        <dbReference type="Proteomes" id="UP000821865"/>
    </source>
</evidence>
<protein>
    <submittedName>
        <fullName evidence="1">Uncharacterized protein</fullName>
    </submittedName>
</protein>
<reference evidence="1" key="1">
    <citation type="submission" date="2020-05" db="EMBL/GenBank/DDBJ databases">
        <title>Large-scale comparative analyses of tick genomes elucidate their genetic diversity and vector capacities.</title>
        <authorList>
            <person name="Jia N."/>
            <person name="Wang J."/>
            <person name="Shi W."/>
            <person name="Du L."/>
            <person name="Sun Y."/>
            <person name="Zhan W."/>
            <person name="Jiang J."/>
            <person name="Wang Q."/>
            <person name="Zhang B."/>
            <person name="Ji P."/>
            <person name="Sakyi L.B."/>
            <person name="Cui X."/>
            <person name="Yuan T."/>
            <person name="Jiang B."/>
            <person name="Yang W."/>
            <person name="Lam T.T.-Y."/>
            <person name="Chang Q."/>
            <person name="Ding S."/>
            <person name="Wang X."/>
            <person name="Zhu J."/>
            <person name="Ruan X."/>
            <person name="Zhao L."/>
            <person name="Wei J."/>
            <person name="Que T."/>
            <person name="Du C."/>
            <person name="Cheng J."/>
            <person name="Dai P."/>
            <person name="Han X."/>
            <person name="Huang E."/>
            <person name="Gao Y."/>
            <person name="Liu J."/>
            <person name="Shao H."/>
            <person name="Ye R."/>
            <person name="Li L."/>
            <person name="Wei W."/>
            <person name="Wang X."/>
            <person name="Wang C."/>
            <person name="Yang T."/>
            <person name="Huo Q."/>
            <person name="Li W."/>
            <person name="Guo W."/>
            <person name="Chen H."/>
            <person name="Zhou L."/>
            <person name="Ni X."/>
            <person name="Tian J."/>
            <person name="Zhou Y."/>
            <person name="Sheng Y."/>
            <person name="Liu T."/>
            <person name="Pan Y."/>
            <person name="Xia L."/>
            <person name="Li J."/>
            <person name="Zhao F."/>
            <person name="Cao W."/>
        </authorList>
    </citation>
    <scope>NUCLEOTIDE SEQUENCE</scope>
    <source>
        <strain evidence="1">Dsil-2018</strain>
    </source>
</reference>
<sequence length="394" mass="44758">MLLEDQSFVGVCERSDFAFVRGLPNFVYYWAQRKRDVFATIRQLGKPTLFLTLSTSELHEECLLKISENLNEPVEEHRHTIADMHAFCKMELVNNDPLVCALFVGKLVLTIIKVLQSIKTSPFGKHQVVDFFKQMDFHKRVASMHTCLLGSTRRLKKSSATCPVSRPSRLTHEPRYQSAHAGAVPNPPAPFPVLQTPHAQEEPVRNPYGTRFGTRFTVRYTFHLLKDTYNLVYTTPGSAFKACVATSTTEKAATAFGGTTLHSALNISINKDDTGLRYSDLNTCRCGFESLKSIFVDQVSMMGSEALVKMDNRIRKITQQFYQPFGNIDIYLGRDQRQLSPVKATEVYGRSACQIRELSSECPWKSQQYHSLVEVVRQQDVVFCSLPSPTQRWR</sequence>
<dbReference type="EMBL" id="CM023476">
    <property type="protein sequence ID" value="KAH7941743.1"/>
    <property type="molecule type" value="Genomic_DNA"/>
</dbReference>
<organism evidence="1 2">
    <name type="scientific">Dermacentor silvarum</name>
    <name type="common">Tick</name>
    <dbReference type="NCBI Taxonomy" id="543639"/>
    <lineage>
        <taxon>Eukaryota</taxon>
        <taxon>Metazoa</taxon>
        <taxon>Ecdysozoa</taxon>
        <taxon>Arthropoda</taxon>
        <taxon>Chelicerata</taxon>
        <taxon>Arachnida</taxon>
        <taxon>Acari</taxon>
        <taxon>Parasitiformes</taxon>
        <taxon>Ixodida</taxon>
        <taxon>Ixodoidea</taxon>
        <taxon>Ixodidae</taxon>
        <taxon>Rhipicephalinae</taxon>
        <taxon>Dermacentor</taxon>
    </lineage>
</organism>
<proteinExistence type="predicted"/>
<accession>A0ACB8CG48</accession>
<dbReference type="Proteomes" id="UP000821865">
    <property type="component" value="Chromosome 7"/>
</dbReference>
<keyword evidence="2" id="KW-1185">Reference proteome</keyword>